<dbReference type="PROSITE" id="PS50181">
    <property type="entry name" value="FBOX"/>
    <property type="match status" value="1"/>
</dbReference>
<dbReference type="RefSeq" id="XP_006655539.1">
    <property type="nucleotide sequence ID" value="XM_006655476.3"/>
</dbReference>
<dbReference type="Gene3D" id="1.20.1280.50">
    <property type="match status" value="1"/>
</dbReference>
<dbReference type="GeneID" id="102715310"/>
<dbReference type="InterPro" id="IPR032675">
    <property type="entry name" value="LRR_dom_sf"/>
</dbReference>
<dbReference type="InterPro" id="IPR055357">
    <property type="entry name" value="LRR_At1g61320_AtMIF1"/>
</dbReference>
<keyword evidence="3" id="KW-1185">Reference proteome</keyword>
<dbReference type="OrthoDB" id="620118at2759"/>
<proteinExistence type="predicted"/>
<dbReference type="Gramene" id="OB05G31780.1">
    <property type="protein sequence ID" value="OB05G31780.1"/>
    <property type="gene ID" value="OB05G31780"/>
</dbReference>
<dbReference type="STRING" id="4533.J3M9A4"/>
<accession>J3M9A4</accession>
<dbReference type="Pfam" id="PF00646">
    <property type="entry name" value="F-box"/>
    <property type="match status" value="1"/>
</dbReference>
<protein>
    <recommendedName>
        <fullName evidence="1">F-box domain-containing protein</fullName>
    </recommendedName>
</protein>
<gene>
    <name evidence="2" type="primary">LOC102715310</name>
</gene>
<dbReference type="Pfam" id="PF23622">
    <property type="entry name" value="LRR_At1g61320_AtMIF1"/>
    <property type="match status" value="1"/>
</dbReference>
<evidence type="ECO:0000313" key="2">
    <source>
        <dbReference type="EnsemblPlants" id="OB05G31780.1"/>
    </source>
</evidence>
<name>J3M9A4_ORYBR</name>
<dbReference type="EnsemblPlants" id="OB05G31780.1">
    <property type="protein sequence ID" value="OB05G31780.1"/>
    <property type="gene ID" value="OB05G31780"/>
</dbReference>
<organism evidence="2">
    <name type="scientific">Oryza brachyantha</name>
    <name type="common">malo sina</name>
    <dbReference type="NCBI Taxonomy" id="4533"/>
    <lineage>
        <taxon>Eukaryota</taxon>
        <taxon>Viridiplantae</taxon>
        <taxon>Streptophyta</taxon>
        <taxon>Embryophyta</taxon>
        <taxon>Tracheophyta</taxon>
        <taxon>Spermatophyta</taxon>
        <taxon>Magnoliopsida</taxon>
        <taxon>Liliopsida</taxon>
        <taxon>Poales</taxon>
        <taxon>Poaceae</taxon>
        <taxon>BOP clade</taxon>
        <taxon>Oryzoideae</taxon>
        <taxon>Oryzeae</taxon>
        <taxon>Oryzinae</taxon>
        <taxon>Oryza</taxon>
    </lineage>
</organism>
<dbReference type="SUPFAM" id="SSF81383">
    <property type="entry name" value="F-box domain"/>
    <property type="match status" value="1"/>
</dbReference>
<dbReference type="Gene3D" id="3.80.10.10">
    <property type="entry name" value="Ribonuclease Inhibitor"/>
    <property type="match status" value="1"/>
</dbReference>
<dbReference type="OMA" id="ETWVRYK"/>
<dbReference type="InterPro" id="IPR036047">
    <property type="entry name" value="F-box-like_dom_sf"/>
</dbReference>
<dbReference type="HOGENOM" id="CLU_042356_0_0_1"/>
<evidence type="ECO:0000259" key="1">
    <source>
        <dbReference type="PROSITE" id="PS50181"/>
    </source>
</evidence>
<dbReference type="AlphaFoldDB" id="J3M9A4"/>
<dbReference type="eggNOG" id="ENOG502R6H4">
    <property type="taxonomic scope" value="Eukaryota"/>
</dbReference>
<dbReference type="Proteomes" id="UP000006038">
    <property type="component" value="Chromosome 5"/>
</dbReference>
<sequence length="566" mass="64966">MRMKFSRGRGRDCDLRQPDGCSLGNSTEVRREDTFCRRRTPVTSGDERLRALRNVVRRKGGCCSRRTTAAAFADDDRISALPDDMLLLILRRLDTRSALATALLSKRWARLRRWLDALDFMASDTLPPRYHRCIQLHKTTGYMLYHVDVKVLVASIKRYERLAMRNMAASINNFLDADDGYARAGGARRRVARVRIEFFATHYAGCMNRLISKAVDAWEVEDLEVVAKSAYWSIPPDVHRFTNQALCNEPHKSRLRSLRLAGCIIPPLQGFQALTKLTLENLENSTPAAAYEAVLNSCPQLQVLHLKSCMWKDVLNIDAPRSGIKQLILEFCGFTVLHSLGMMESIAIRRTWVRHEGCSYPHLTHMNLNLCHGYSSSRRTLCFGWDLNIEDFLGFAQEITNLVLRFTGYGRWFVPSCPSLLLPNLTRLLIADVPSSWDVSWPRLLLEAAPYLESLHIHVIPWDDECCDQIIWQPSTLQHEKLKELIMVGFEGTERQVFFVNFVMEVSTALQLVALFRYGHVQEMGRWDWKTVNQQHHWSDEEKVQILNQFAVRNSCPTSPVSVLLE</sequence>
<dbReference type="PANTHER" id="PTHR35545:SF32">
    <property type="entry name" value="OS05G0541600 PROTEIN"/>
    <property type="match status" value="1"/>
</dbReference>
<evidence type="ECO:0000313" key="3">
    <source>
        <dbReference type="Proteomes" id="UP000006038"/>
    </source>
</evidence>
<reference evidence="2" key="1">
    <citation type="journal article" date="2013" name="Nat. Commun.">
        <title>Whole-genome sequencing of Oryza brachyantha reveals mechanisms underlying Oryza genome evolution.</title>
        <authorList>
            <person name="Chen J."/>
            <person name="Huang Q."/>
            <person name="Gao D."/>
            <person name="Wang J."/>
            <person name="Lang Y."/>
            <person name="Liu T."/>
            <person name="Li B."/>
            <person name="Bai Z."/>
            <person name="Luis Goicoechea J."/>
            <person name="Liang C."/>
            <person name="Chen C."/>
            <person name="Zhang W."/>
            <person name="Sun S."/>
            <person name="Liao Y."/>
            <person name="Zhang X."/>
            <person name="Yang L."/>
            <person name="Song C."/>
            <person name="Wang M."/>
            <person name="Shi J."/>
            <person name="Liu G."/>
            <person name="Liu J."/>
            <person name="Zhou H."/>
            <person name="Zhou W."/>
            <person name="Yu Q."/>
            <person name="An N."/>
            <person name="Chen Y."/>
            <person name="Cai Q."/>
            <person name="Wang B."/>
            <person name="Liu B."/>
            <person name="Min J."/>
            <person name="Huang Y."/>
            <person name="Wu H."/>
            <person name="Li Z."/>
            <person name="Zhang Y."/>
            <person name="Yin Y."/>
            <person name="Song W."/>
            <person name="Jiang J."/>
            <person name="Jackson S.A."/>
            <person name="Wing R.A."/>
            <person name="Wang J."/>
            <person name="Chen M."/>
        </authorList>
    </citation>
    <scope>NUCLEOTIDE SEQUENCE [LARGE SCALE GENOMIC DNA]</scope>
    <source>
        <strain evidence="2">cv. IRGC 101232</strain>
    </source>
</reference>
<dbReference type="SUPFAM" id="SSF52047">
    <property type="entry name" value="RNI-like"/>
    <property type="match status" value="1"/>
</dbReference>
<feature type="domain" description="F-box" evidence="1">
    <location>
        <begin position="75"/>
        <end position="111"/>
    </location>
</feature>
<dbReference type="PANTHER" id="PTHR35545">
    <property type="entry name" value="F-BOX DOMAIN-CONTAINING PROTEIN"/>
    <property type="match status" value="1"/>
</dbReference>
<dbReference type="KEGG" id="obr:102715310"/>
<dbReference type="InterPro" id="IPR001810">
    <property type="entry name" value="F-box_dom"/>
</dbReference>
<reference evidence="2" key="2">
    <citation type="submission" date="2013-04" db="UniProtKB">
        <authorList>
            <consortium name="EnsemblPlants"/>
        </authorList>
    </citation>
    <scope>IDENTIFICATION</scope>
</reference>